<organism evidence="5">
    <name type="scientific">Candidatus Caldatribacterium californiense</name>
    <dbReference type="NCBI Taxonomy" id="1454726"/>
    <lineage>
        <taxon>Bacteria</taxon>
        <taxon>Pseudomonadati</taxon>
        <taxon>Atribacterota</taxon>
        <taxon>Atribacteria</taxon>
        <taxon>Atribacterales</taxon>
        <taxon>Candidatus Caldatribacteriaceae</taxon>
        <taxon>Candidatus Caldatribacterium</taxon>
    </lineage>
</organism>
<keyword evidence="5" id="KW-0378">Hydrolase</keyword>
<dbReference type="InterPro" id="IPR036412">
    <property type="entry name" value="HAD-like_sf"/>
</dbReference>
<proteinExistence type="inferred from homology"/>
<accession>A0A7V3YMN5</accession>
<dbReference type="Gene3D" id="3.40.50.1000">
    <property type="entry name" value="HAD superfamily/HAD-like"/>
    <property type="match status" value="1"/>
</dbReference>
<gene>
    <name evidence="5" type="ORF">ENU96_07290</name>
</gene>
<dbReference type="EMBL" id="DTEN01000292">
    <property type="protein sequence ID" value="HGI75463.1"/>
    <property type="molecule type" value="Genomic_DNA"/>
</dbReference>
<dbReference type="GO" id="GO:0006281">
    <property type="term" value="P:DNA repair"/>
    <property type="evidence" value="ECO:0007669"/>
    <property type="project" value="TreeGrafter"/>
</dbReference>
<dbReference type="SFLD" id="SFLDS00003">
    <property type="entry name" value="Haloacid_Dehalogenase"/>
    <property type="match status" value="1"/>
</dbReference>
<dbReference type="NCBIfam" id="TIGR01549">
    <property type="entry name" value="HAD-SF-IA-v1"/>
    <property type="match status" value="1"/>
</dbReference>
<comment type="caution">
    <text evidence="5">The sequence shown here is derived from an EMBL/GenBank/DDBJ whole genome shotgun (WGS) entry which is preliminary data.</text>
</comment>
<comment type="pathway">
    <text evidence="2">Organic acid metabolism; glycolate biosynthesis; glycolate from 2-phosphoglycolate: step 1/1.</text>
</comment>
<dbReference type="PANTHER" id="PTHR43434">
    <property type="entry name" value="PHOSPHOGLYCOLATE PHOSPHATASE"/>
    <property type="match status" value="1"/>
</dbReference>
<dbReference type="Gene3D" id="1.10.150.240">
    <property type="entry name" value="Putative phosphatase, domain 2"/>
    <property type="match status" value="1"/>
</dbReference>
<evidence type="ECO:0000313" key="5">
    <source>
        <dbReference type="EMBL" id="HGI75463.1"/>
    </source>
</evidence>
<dbReference type="InterPro" id="IPR050155">
    <property type="entry name" value="HAD-like_hydrolase_sf"/>
</dbReference>
<name>A0A7V3YMN5_9BACT</name>
<dbReference type="InterPro" id="IPR041492">
    <property type="entry name" value="HAD_2"/>
</dbReference>
<evidence type="ECO:0000256" key="3">
    <source>
        <dbReference type="ARBA" id="ARBA00006171"/>
    </source>
</evidence>
<protein>
    <recommendedName>
        <fullName evidence="4">phosphoglycolate phosphatase</fullName>
        <ecNumber evidence="4">3.1.3.18</ecNumber>
    </recommendedName>
</protein>
<evidence type="ECO:0000256" key="1">
    <source>
        <dbReference type="ARBA" id="ARBA00000830"/>
    </source>
</evidence>
<dbReference type="EC" id="3.1.3.18" evidence="4"/>
<comment type="similarity">
    <text evidence="3">Belongs to the HAD-like hydrolase superfamily. CbbY/CbbZ/Gph/YieH family.</text>
</comment>
<dbReference type="PRINTS" id="PR00413">
    <property type="entry name" value="HADHALOGNASE"/>
</dbReference>
<dbReference type="SFLD" id="SFLDG01135">
    <property type="entry name" value="C1.5.6:_HAD__Beta-PGM__Phospha"/>
    <property type="match status" value="1"/>
</dbReference>
<reference evidence="5" key="1">
    <citation type="journal article" date="2020" name="mSystems">
        <title>Genome- and Community-Level Interaction Insights into Carbon Utilization and Element Cycling Functions of Hydrothermarchaeota in Hydrothermal Sediment.</title>
        <authorList>
            <person name="Zhou Z."/>
            <person name="Liu Y."/>
            <person name="Xu W."/>
            <person name="Pan J."/>
            <person name="Luo Z.H."/>
            <person name="Li M."/>
        </authorList>
    </citation>
    <scope>NUCLEOTIDE SEQUENCE [LARGE SCALE GENOMIC DNA]</scope>
    <source>
        <strain evidence="5">SpSt-716</strain>
    </source>
</reference>
<sequence>MFELVIWDLDNTVIGSSRLLWGAFQWVAERFAGRSMTPRDIVSLYGPPEDVVIEQIVGREKKDEALRAFYEFYEQEHDRLVTPFPEVLEILEYLRRKGVKQALFTSKGRKSASITLRRFNLERLFDFVLCGDEVRQAKPHPDGVVRILEHFGVPPQNALYVGDSPLDAQAAHGAQVAFALALWDSFHRAEAARITAEYVFATPREMFLWVRKQYEEEG</sequence>
<dbReference type="PANTHER" id="PTHR43434:SF1">
    <property type="entry name" value="PHOSPHOGLYCOLATE PHOSPHATASE"/>
    <property type="match status" value="1"/>
</dbReference>
<dbReference type="SUPFAM" id="SSF56784">
    <property type="entry name" value="HAD-like"/>
    <property type="match status" value="1"/>
</dbReference>
<comment type="catalytic activity">
    <reaction evidence="1">
        <text>2-phosphoglycolate + H2O = glycolate + phosphate</text>
        <dbReference type="Rhea" id="RHEA:14369"/>
        <dbReference type="ChEBI" id="CHEBI:15377"/>
        <dbReference type="ChEBI" id="CHEBI:29805"/>
        <dbReference type="ChEBI" id="CHEBI:43474"/>
        <dbReference type="ChEBI" id="CHEBI:58033"/>
        <dbReference type="EC" id="3.1.3.18"/>
    </reaction>
</comment>
<dbReference type="AlphaFoldDB" id="A0A7V3YMN5"/>
<dbReference type="SFLD" id="SFLDG01129">
    <property type="entry name" value="C1.5:_HAD__Beta-PGM__Phosphata"/>
    <property type="match status" value="1"/>
</dbReference>
<dbReference type="GO" id="GO:0008967">
    <property type="term" value="F:phosphoglycolate phosphatase activity"/>
    <property type="evidence" value="ECO:0007669"/>
    <property type="project" value="UniProtKB-EC"/>
</dbReference>
<evidence type="ECO:0000256" key="2">
    <source>
        <dbReference type="ARBA" id="ARBA00004818"/>
    </source>
</evidence>
<dbReference type="InterPro" id="IPR023198">
    <property type="entry name" value="PGP-like_dom2"/>
</dbReference>
<evidence type="ECO:0000256" key="4">
    <source>
        <dbReference type="ARBA" id="ARBA00013078"/>
    </source>
</evidence>
<dbReference type="InterPro" id="IPR023214">
    <property type="entry name" value="HAD_sf"/>
</dbReference>
<dbReference type="Pfam" id="PF13419">
    <property type="entry name" value="HAD_2"/>
    <property type="match status" value="1"/>
</dbReference>
<dbReference type="InterPro" id="IPR006439">
    <property type="entry name" value="HAD-SF_hydro_IA"/>
</dbReference>
<dbReference type="NCBIfam" id="TIGR01509">
    <property type="entry name" value="HAD-SF-IA-v3"/>
    <property type="match status" value="1"/>
</dbReference>